<reference evidence="2 3" key="1">
    <citation type="submission" date="2020-09" db="EMBL/GenBank/DDBJ databases">
        <title>De no assembly of potato wild relative species, Solanum commersonii.</title>
        <authorList>
            <person name="Cho K."/>
        </authorList>
    </citation>
    <scope>NUCLEOTIDE SEQUENCE [LARGE SCALE GENOMIC DNA]</scope>
    <source>
        <strain evidence="2">LZ3.2</strain>
        <tissue evidence="2">Leaf</tissue>
    </source>
</reference>
<accession>A0A9J6B2T9</accession>
<gene>
    <name evidence="2" type="ORF">H5410_002665</name>
</gene>
<dbReference type="AlphaFoldDB" id="A0A9J6B2T9"/>
<dbReference type="Proteomes" id="UP000824120">
    <property type="component" value="Chromosome 1"/>
</dbReference>
<sequence>MMQDPKTKQLIGQELLDSIREKIDHYNTILPIQIIEDNSVRHIARWISFQQGDKEKMIQDHLGEVRKNLLQTITQIDKSDTSMRSETSNDVEESQRAESDNMLSAKELQDEDIASISIAEINKLITQDNYLSLYVNVLGEHISSLDKKLDDLTILIKHIKADIAKTTLSITTDVASTSKRKPLVVFTYIQRPLEISDFKLSSLKNLEDLLDQKFSDFDIQELVNKKPVGLDLKPIDLSQDIANGMNTDDFKNYGSEIFEWNLDGLIDR</sequence>
<evidence type="ECO:0000256" key="1">
    <source>
        <dbReference type="SAM" id="MobiDB-lite"/>
    </source>
</evidence>
<dbReference type="OrthoDB" id="1743486at2759"/>
<evidence type="ECO:0000313" key="3">
    <source>
        <dbReference type="Proteomes" id="UP000824120"/>
    </source>
</evidence>
<proteinExistence type="predicted"/>
<comment type="caution">
    <text evidence="2">The sequence shown here is derived from an EMBL/GenBank/DDBJ whole genome shotgun (WGS) entry which is preliminary data.</text>
</comment>
<keyword evidence="3" id="KW-1185">Reference proteome</keyword>
<dbReference type="EMBL" id="JACXVP010000001">
    <property type="protein sequence ID" value="KAG5630948.1"/>
    <property type="molecule type" value="Genomic_DNA"/>
</dbReference>
<evidence type="ECO:0000313" key="2">
    <source>
        <dbReference type="EMBL" id="KAG5630948.1"/>
    </source>
</evidence>
<feature type="region of interest" description="Disordered" evidence="1">
    <location>
        <begin position="79"/>
        <end position="102"/>
    </location>
</feature>
<name>A0A9J6B2T9_SOLCO</name>
<organism evidence="2 3">
    <name type="scientific">Solanum commersonii</name>
    <name type="common">Commerson's wild potato</name>
    <name type="synonym">Commerson's nightshade</name>
    <dbReference type="NCBI Taxonomy" id="4109"/>
    <lineage>
        <taxon>Eukaryota</taxon>
        <taxon>Viridiplantae</taxon>
        <taxon>Streptophyta</taxon>
        <taxon>Embryophyta</taxon>
        <taxon>Tracheophyta</taxon>
        <taxon>Spermatophyta</taxon>
        <taxon>Magnoliopsida</taxon>
        <taxon>eudicotyledons</taxon>
        <taxon>Gunneridae</taxon>
        <taxon>Pentapetalae</taxon>
        <taxon>asterids</taxon>
        <taxon>lamiids</taxon>
        <taxon>Solanales</taxon>
        <taxon>Solanaceae</taxon>
        <taxon>Solanoideae</taxon>
        <taxon>Solaneae</taxon>
        <taxon>Solanum</taxon>
    </lineage>
</organism>
<protein>
    <submittedName>
        <fullName evidence="2">Uncharacterized protein</fullName>
    </submittedName>
</protein>